<name>A0A165Z0F1_9AGAM</name>
<feature type="transmembrane region" description="Helical" evidence="1">
    <location>
        <begin position="240"/>
        <end position="262"/>
    </location>
</feature>
<feature type="transmembrane region" description="Helical" evidence="1">
    <location>
        <begin position="185"/>
        <end position="204"/>
    </location>
</feature>
<dbReference type="Proteomes" id="UP000076798">
    <property type="component" value="Unassembled WGS sequence"/>
</dbReference>
<dbReference type="InterPro" id="IPR045338">
    <property type="entry name" value="DUF6535"/>
</dbReference>
<sequence>MDEPDSLALSHKVPFKLLPLPSFSAYHQPMKPDIEPNTCTIALLGDHFGKLIAVVEKLNVTMQGQKSTMDKVESTLVDHGKKFDILTREVLNNDQPYDQKDLDDENTCMALYDMAMAKTKEKADEWKETMEVTLIFIALFSAVLTAFLVPATQALLPTSSISGNLTSSSLPPPPQPPRSAEVICAIYYLSLIIAIIIAVLCALGRRWVRKLTIKPNVKTWRERMLWHIERMRRAEGWLQTLMEVIYWQLLSSIGLFMGGLLYQLWNVSQLFEERASILRSTWALGVIFVCSVMFTMISTTYHAVRYQGSVFEGLISKVIVGEVEVGFAKHIGIMWTWFTKEVAKGGKWAVKLEFKESLAHGWSWIRTVKPADILRKQGRWIQTLMKKWSKSFGTTVANIQWRNLTKLDENDECGKERVRMDQNEQT</sequence>
<proteinExistence type="predicted"/>
<feature type="transmembrane region" description="Helical" evidence="1">
    <location>
        <begin position="282"/>
        <end position="304"/>
    </location>
</feature>
<dbReference type="OrthoDB" id="3235960at2759"/>
<evidence type="ECO:0000313" key="4">
    <source>
        <dbReference type="Proteomes" id="UP000076798"/>
    </source>
</evidence>
<dbReference type="EMBL" id="KV428218">
    <property type="protein sequence ID" value="KZT33801.1"/>
    <property type="molecule type" value="Genomic_DNA"/>
</dbReference>
<protein>
    <recommendedName>
        <fullName evidence="2">DUF6535 domain-containing protein</fullName>
    </recommendedName>
</protein>
<organism evidence="3 4">
    <name type="scientific">Sistotremastrum suecicum HHB10207 ss-3</name>
    <dbReference type="NCBI Taxonomy" id="1314776"/>
    <lineage>
        <taxon>Eukaryota</taxon>
        <taxon>Fungi</taxon>
        <taxon>Dikarya</taxon>
        <taxon>Basidiomycota</taxon>
        <taxon>Agaricomycotina</taxon>
        <taxon>Agaricomycetes</taxon>
        <taxon>Sistotremastrales</taxon>
        <taxon>Sistotremastraceae</taxon>
        <taxon>Sistotremastrum</taxon>
    </lineage>
</organism>
<evidence type="ECO:0000259" key="2">
    <source>
        <dbReference type="Pfam" id="PF20153"/>
    </source>
</evidence>
<evidence type="ECO:0000313" key="3">
    <source>
        <dbReference type="EMBL" id="KZT33801.1"/>
    </source>
</evidence>
<dbReference type="AlphaFoldDB" id="A0A165Z0F1"/>
<feature type="transmembrane region" description="Helical" evidence="1">
    <location>
        <begin position="132"/>
        <end position="156"/>
    </location>
</feature>
<keyword evidence="1" id="KW-0472">Membrane</keyword>
<reference evidence="3 4" key="1">
    <citation type="journal article" date="2016" name="Mol. Biol. Evol.">
        <title>Comparative Genomics of Early-Diverging Mushroom-Forming Fungi Provides Insights into the Origins of Lignocellulose Decay Capabilities.</title>
        <authorList>
            <person name="Nagy L.G."/>
            <person name="Riley R."/>
            <person name="Tritt A."/>
            <person name="Adam C."/>
            <person name="Daum C."/>
            <person name="Floudas D."/>
            <person name="Sun H."/>
            <person name="Yadav J.S."/>
            <person name="Pangilinan J."/>
            <person name="Larsson K.H."/>
            <person name="Matsuura K."/>
            <person name="Barry K."/>
            <person name="Labutti K."/>
            <person name="Kuo R."/>
            <person name="Ohm R.A."/>
            <person name="Bhattacharya S.S."/>
            <person name="Shirouzu T."/>
            <person name="Yoshinaga Y."/>
            <person name="Martin F.M."/>
            <person name="Grigoriev I.V."/>
            <person name="Hibbett D.S."/>
        </authorList>
    </citation>
    <scope>NUCLEOTIDE SEQUENCE [LARGE SCALE GENOMIC DNA]</scope>
    <source>
        <strain evidence="3 4">HHB10207 ss-3</strain>
    </source>
</reference>
<dbReference type="Pfam" id="PF20153">
    <property type="entry name" value="DUF6535"/>
    <property type="match status" value="1"/>
</dbReference>
<feature type="domain" description="DUF6535" evidence="2">
    <location>
        <begin position="111"/>
        <end position="266"/>
    </location>
</feature>
<keyword evidence="4" id="KW-1185">Reference proteome</keyword>
<accession>A0A165Z0F1</accession>
<gene>
    <name evidence="3" type="ORF">SISSUDRAFT_1132326</name>
</gene>
<keyword evidence="1" id="KW-1133">Transmembrane helix</keyword>
<evidence type="ECO:0000256" key="1">
    <source>
        <dbReference type="SAM" id="Phobius"/>
    </source>
</evidence>
<keyword evidence="1" id="KW-0812">Transmembrane</keyword>